<feature type="transmembrane region" description="Helical" evidence="1">
    <location>
        <begin position="76"/>
        <end position="99"/>
    </location>
</feature>
<keyword evidence="1" id="KW-0812">Transmembrane</keyword>
<keyword evidence="1" id="KW-1133">Transmembrane helix</keyword>
<dbReference type="EMBL" id="WSSB01000002">
    <property type="protein sequence ID" value="MXR36006.1"/>
    <property type="molecule type" value="Genomic_DNA"/>
</dbReference>
<feature type="chain" id="PRO_5032665796" evidence="2">
    <location>
        <begin position="18"/>
        <end position="135"/>
    </location>
</feature>
<keyword evidence="5" id="KW-1185">Reference proteome</keyword>
<keyword evidence="2" id="KW-0732">Signal</keyword>
<dbReference type="Pfam" id="PF09834">
    <property type="entry name" value="DUF2061"/>
    <property type="match status" value="2"/>
</dbReference>
<sequence length="135" mass="14533">MTKTLTFAVCHFSVAFAVSYALTGSLAISGAMALAEPLANTVTYHFHDKIWDRVMVRAPVRHLALAKTATFAACHFAVAFTLAWLLTGSIALAGLLALVEPLVNTVAYFVHEQVWQLVRAGKPVPAKSSPPRPLC</sequence>
<name>A0A845BNZ1_9NEIS</name>
<protein>
    <submittedName>
        <fullName evidence="4">DUF2061 domain-containing protein</fullName>
    </submittedName>
</protein>
<dbReference type="Proteomes" id="UP000467214">
    <property type="component" value="Unassembled WGS sequence"/>
</dbReference>
<reference evidence="4 5" key="1">
    <citation type="submission" date="2019-12" db="EMBL/GenBank/DDBJ databases">
        <title>Neisseriaceae gen. nov. sp. Genome sequencing and assembly.</title>
        <authorList>
            <person name="Liu Z."/>
            <person name="Li A."/>
        </authorList>
    </citation>
    <scope>NUCLEOTIDE SEQUENCE [LARGE SCALE GENOMIC DNA]</scope>
    <source>
        <strain evidence="4 5">B2N2-7</strain>
    </source>
</reference>
<evidence type="ECO:0000259" key="3">
    <source>
        <dbReference type="Pfam" id="PF09834"/>
    </source>
</evidence>
<dbReference type="InterPro" id="IPR018638">
    <property type="entry name" value="DUF2061_membrane"/>
</dbReference>
<feature type="domain" description="DUF2061" evidence="3">
    <location>
        <begin position="1"/>
        <end position="52"/>
    </location>
</feature>
<keyword evidence="1" id="KW-0472">Membrane</keyword>
<evidence type="ECO:0000256" key="1">
    <source>
        <dbReference type="SAM" id="Phobius"/>
    </source>
</evidence>
<comment type="caution">
    <text evidence="4">The sequence shown here is derived from an EMBL/GenBank/DDBJ whole genome shotgun (WGS) entry which is preliminary data.</text>
</comment>
<evidence type="ECO:0000313" key="4">
    <source>
        <dbReference type="EMBL" id="MXR36006.1"/>
    </source>
</evidence>
<accession>A0A845BNZ1</accession>
<dbReference type="RefSeq" id="WP_160794819.1">
    <property type="nucleotide sequence ID" value="NZ_WSSB01000002.1"/>
</dbReference>
<feature type="domain" description="DUF2061" evidence="3">
    <location>
        <begin position="65"/>
        <end position="116"/>
    </location>
</feature>
<dbReference type="AlphaFoldDB" id="A0A845BNZ1"/>
<proteinExistence type="predicted"/>
<gene>
    <name evidence="4" type="ORF">GQF02_03325</name>
</gene>
<feature type="signal peptide" evidence="2">
    <location>
        <begin position="1"/>
        <end position="17"/>
    </location>
</feature>
<organism evidence="4 5">
    <name type="scientific">Craterilacuibacter sinensis</name>
    <dbReference type="NCBI Taxonomy" id="2686017"/>
    <lineage>
        <taxon>Bacteria</taxon>
        <taxon>Pseudomonadati</taxon>
        <taxon>Pseudomonadota</taxon>
        <taxon>Betaproteobacteria</taxon>
        <taxon>Neisseriales</taxon>
        <taxon>Neisseriaceae</taxon>
        <taxon>Craterilacuibacter</taxon>
    </lineage>
</organism>
<evidence type="ECO:0000256" key="2">
    <source>
        <dbReference type="SAM" id="SignalP"/>
    </source>
</evidence>
<evidence type="ECO:0000313" key="5">
    <source>
        <dbReference type="Proteomes" id="UP000467214"/>
    </source>
</evidence>